<keyword evidence="1" id="KW-1133">Transmembrane helix</keyword>
<dbReference type="EMBL" id="SMYO01000061">
    <property type="protein sequence ID" value="TDK54040.1"/>
    <property type="molecule type" value="Genomic_DNA"/>
</dbReference>
<evidence type="ECO:0008006" key="4">
    <source>
        <dbReference type="Google" id="ProtNLM"/>
    </source>
</evidence>
<evidence type="ECO:0000313" key="2">
    <source>
        <dbReference type="EMBL" id="TDK54040.1"/>
    </source>
</evidence>
<gene>
    <name evidence="2" type="ORF">E2K98_30000</name>
</gene>
<feature type="transmembrane region" description="Helical" evidence="1">
    <location>
        <begin position="82"/>
        <end position="101"/>
    </location>
</feature>
<evidence type="ECO:0000256" key="1">
    <source>
        <dbReference type="SAM" id="Phobius"/>
    </source>
</evidence>
<dbReference type="Proteomes" id="UP000295132">
    <property type="component" value="Unassembled WGS sequence"/>
</dbReference>
<keyword evidence="1" id="KW-0472">Membrane</keyword>
<proteinExistence type="predicted"/>
<dbReference type="NCBIfam" id="TIGR04104">
    <property type="entry name" value="cxxc_20_cxxc"/>
    <property type="match status" value="1"/>
</dbReference>
<dbReference type="InterPro" id="IPR026369">
    <property type="entry name" value="CxxC_20_CxxC"/>
</dbReference>
<accession>A0A4R5VHF1</accession>
<sequence length="106" mass="12498">MLRFTGGFFLRIQKCNNCRNQFTWKEIQNASGWGYKKLVCKKCGLEHLITFQSRFLPRLIYAVLIFSNLFLSNVPYALHQTYFGLALLLIFINVLIFPYYAKYKAV</sequence>
<organism evidence="2 3">
    <name type="scientific">Bacillus salipaludis</name>
    <dbReference type="NCBI Taxonomy" id="2547811"/>
    <lineage>
        <taxon>Bacteria</taxon>
        <taxon>Bacillati</taxon>
        <taxon>Bacillota</taxon>
        <taxon>Bacilli</taxon>
        <taxon>Bacillales</taxon>
        <taxon>Bacillaceae</taxon>
        <taxon>Bacillus</taxon>
    </lineage>
</organism>
<keyword evidence="1" id="KW-0812">Transmembrane</keyword>
<protein>
    <recommendedName>
        <fullName evidence="4">CXXC-20-CXXC protein</fullName>
    </recommendedName>
</protein>
<reference evidence="2 3" key="1">
    <citation type="submission" date="2019-03" db="EMBL/GenBank/DDBJ databases">
        <title>Bacillus niacini sp. nov. a Nicotinate-Metabolizing Mesophile Isolated from Soil.</title>
        <authorList>
            <person name="Zhang G."/>
        </authorList>
    </citation>
    <scope>NUCLEOTIDE SEQUENCE [LARGE SCALE GENOMIC DNA]</scope>
    <source>
        <strain evidence="2 3">WN066</strain>
    </source>
</reference>
<evidence type="ECO:0000313" key="3">
    <source>
        <dbReference type="Proteomes" id="UP000295132"/>
    </source>
</evidence>
<comment type="caution">
    <text evidence="2">The sequence shown here is derived from an EMBL/GenBank/DDBJ whole genome shotgun (WGS) entry which is preliminary data.</text>
</comment>
<dbReference type="RefSeq" id="WP_133340599.1">
    <property type="nucleotide sequence ID" value="NZ_JAVGVR010000001.1"/>
</dbReference>
<dbReference type="AlphaFoldDB" id="A0A4R5VHF1"/>
<name>A0A4R5VHF1_9BACI</name>
<feature type="transmembrane region" description="Helical" evidence="1">
    <location>
        <begin position="59"/>
        <end position="76"/>
    </location>
</feature>